<protein>
    <submittedName>
        <fullName evidence="2">Uncharacterized protein</fullName>
    </submittedName>
</protein>
<dbReference type="EMBL" id="JNBY01000087">
    <property type="protein sequence ID" value="KDN85143.1"/>
    <property type="molecule type" value="Genomic_DNA"/>
</dbReference>
<feature type="compositionally biased region" description="Pro residues" evidence="1">
    <location>
        <begin position="1"/>
        <end position="10"/>
    </location>
</feature>
<keyword evidence="3" id="KW-1185">Reference proteome</keyword>
<feature type="compositionally biased region" description="Polar residues" evidence="1">
    <location>
        <begin position="75"/>
        <end position="84"/>
    </location>
</feature>
<evidence type="ECO:0000256" key="1">
    <source>
        <dbReference type="SAM" id="MobiDB-lite"/>
    </source>
</evidence>
<proteinExistence type="predicted"/>
<gene>
    <name evidence="2" type="ORF">KCH_32420</name>
</gene>
<evidence type="ECO:0000313" key="3">
    <source>
        <dbReference type="Proteomes" id="UP000027178"/>
    </source>
</evidence>
<comment type="caution">
    <text evidence="2">The sequence shown here is derived from an EMBL/GenBank/DDBJ whole genome shotgun (WGS) entry which is preliminary data.</text>
</comment>
<dbReference type="AlphaFoldDB" id="A0A066YUC2"/>
<feature type="region of interest" description="Disordered" evidence="1">
    <location>
        <begin position="1"/>
        <end position="185"/>
    </location>
</feature>
<dbReference type="HOGENOM" id="CLU_1459495_0_0_11"/>
<evidence type="ECO:0000313" key="2">
    <source>
        <dbReference type="EMBL" id="KDN85143.1"/>
    </source>
</evidence>
<accession>A0A066YUC2</accession>
<reference evidence="2 3" key="1">
    <citation type="submission" date="2014-05" db="EMBL/GenBank/DDBJ databases">
        <title>Draft Genome Sequence of Kitasatospora cheerisanensis KCTC 2395.</title>
        <authorList>
            <person name="Nam D.H."/>
        </authorList>
    </citation>
    <scope>NUCLEOTIDE SEQUENCE [LARGE SCALE GENOMIC DNA]</scope>
    <source>
        <strain evidence="2 3">KCTC 2395</strain>
    </source>
</reference>
<dbReference type="Proteomes" id="UP000027178">
    <property type="component" value="Unassembled WGS sequence"/>
</dbReference>
<organism evidence="2 3">
    <name type="scientific">Kitasatospora cheerisanensis KCTC 2395</name>
    <dbReference type="NCBI Taxonomy" id="1348663"/>
    <lineage>
        <taxon>Bacteria</taxon>
        <taxon>Bacillati</taxon>
        <taxon>Actinomycetota</taxon>
        <taxon>Actinomycetes</taxon>
        <taxon>Kitasatosporales</taxon>
        <taxon>Streptomycetaceae</taxon>
        <taxon>Kitasatospora</taxon>
    </lineage>
</organism>
<dbReference type="PATRIC" id="fig|1348663.4.peg.3117"/>
<sequence length="185" mass="19453">MSPPSLPGPFHPTARRAARDRAGRRLVAPGDRTRRRRPPGAGGPVRRTTRGSSPVHRVRVAGTGPPWDRAPVLRSGQQGTATPSATGRTRGVAAGTGAGRRTGRPDHSGVRPGTPRKPLLLTVTTSGARIRRAPVPCPLPARPNLRRIGCTARPSSRTMTARRGLVAHSRPAPGPSMRAVPSHAP</sequence>
<name>A0A066YUC2_9ACTN</name>